<dbReference type="InterPro" id="IPR050250">
    <property type="entry name" value="Macrolide_Exporter_MacB"/>
</dbReference>
<feature type="transmembrane region" description="Helical" evidence="8">
    <location>
        <begin position="431"/>
        <end position="451"/>
    </location>
</feature>
<comment type="caution">
    <text evidence="10">The sequence shown here is derived from an EMBL/GenBank/DDBJ whole genome shotgun (WGS) entry which is preliminary data.</text>
</comment>
<feature type="transmembrane region" description="Helical" evidence="8">
    <location>
        <begin position="326"/>
        <end position="354"/>
    </location>
</feature>
<feature type="transmembrane region" description="Helical" evidence="8">
    <location>
        <begin position="387"/>
        <end position="410"/>
    </location>
</feature>
<feature type="transmembrane region" description="Helical" evidence="8">
    <location>
        <begin position="767"/>
        <end position="794"/>
    </location>
</feature>
<accession>A0A6P0HGV9</accession>
<organism evidence="10 11">
    <name type="scientific">Nocardioides zeae</name>
    <dbReference type="NCBI Taxonomy" id="1457234"/>
    <lineage>
        <taxon>Bacteria</taxon>
        <taxon>Bacillati</taxon>
        <taxon>Actinomycetota</taxon>
        <taxon>Actinomycetes</taxon>
        <taxon>Propionibacteriales</taxon>
        <taxon>Nocardioidaceae</taxon>
        <taxon>Nocardioides</taxon>
    </lineage>
</organism>
<evidence type="ECO:0000313" key="10">
    <source>
        <dbReference type="EMBL" id="NEN77766.1"/>
    </source>
</evidence>
<name>A0A6P0HGV9_9ACTN</name>
<dbReference type="InterPro" id="IPR003838">
    <property type="entry name" value="ABC3_permease_C"/>
</dbReference>
<dbReference type="PANTHER" id="PTHR30572:SF4">
    <property type="entry name" value="ABC TRANSPORTER PERMEASE YTRF"/>
    <property type="match status" value="1"/>
</dbReference>
<evidence type="ECO:0000256" key="4">
    <source>
        <dbReference type="ARBA" id="ARBA00022989"/>
    </source>
</evidence>
<dbReference type="PANTHER" id="PTHR30572">
    <property type="entry name" value="MEMBRANE COMPONENT OF TRANSPORTER-RELATED"/>
    <property type="match status" value="1"/>
</dbReference>
<dbReference type="AlphaFoldDB" id="A0A6P0HGV9"/>
<keyword evidence="11" id="KW-1185">Reference proteome</keyword>
<feature type="domain" description="ABC3 transporter permease C-terminal" evidence="9">
    <location>
        <begin position="283"/>
        <end position="413"/>
    </location>
</feature>
<evidence type="ECO:0000313" key="11">
    <source>
        <dbReference type="Proteomes" id="UP000468687"/>
    </source>
</evidence>
<evidence type="ECO:0000256" key="7">
    <source>
        <dbReference type="SAM" id="MobiDB-lite"/>
    </source>
</evidence>
<proteinExistence type="inferred from homology"/>
<protein>
    <submittedName>
        <fullName evidence="10">FtsX-like permease family protein</fullName>
    </submittedName>
</protein>
<dbReference type="Proteomes" id="UP000468687">
    <property type="component" value="Unassembled WGS sequence"/>
</dbReference>
<feature type="transmembrane region" description="Helical" evidence="8">
    <location>
        <begin position="283"/>
        <end position="305"/>
    </location>
</feature>
<sequence>MTGWRPLLRLARRDLARHRGRTAIVLAMLTLPVLVVTAGAVLFASADISSAERLDRELGPEGEALLAPTTMGPLRQAADPDQGWTSEDSGGAGDAFSMVDGAVVDPAEWADVLGDRPVLEVREGSVEVAVGGERLYAPALEVDLSTPLGAGLVELAEGRLPTAGDEVAVSAPLARRGAAVGDELEIGGAERTVVGIAESRTDQGPFVTGGIGALGLDDAMTTSVAYLVGGDPVTWAEVEALNADGVLVLSRAVVVDPPAAAQAVEAELAYDYVDDAAVVTGGLIVVMVLLEVVLLAGPAFAVGARRQARTVALLVTGGATPAQVRTLVLASGVVLGGAAAVVGVLGGIAVAALLPPALEQAAAWWPSVDRQVSGGRIGPFDVPWGTVLAVASFGVVSALLAAVVPAWLASRTDVVAVLAGRRGDDHPGHRSPVVGAVLAALGVALAIGGAVERDERLVAFGAVPLVIGTVLLVAPLLALLGRSAARLPLALRFAVRDSARHRSRTVPAIAAVAATVAGAVALGIGGASDAEQEARAYSPELPVGQAVVRSDTGVPLADDLAAVEDVVPAGAVPVEGLGFRSDDEVQIDWSATILGDDEGWSYGSWTTAYGSQVLVTDDLGAADLDAGIAPADRQAARDALAAGRALVVVMDPAGAGEDRQVLLSATRWEYQQGTGADENDELVAAEVPATLVRSERPTARFAAVLPTSLAAEVTDGAPAEVQPMTTALLLPEGPGPEGARELREQVEEAVPGLTVYEETGYEAPPEMVWVLLGLGTVALLLVLVGSLTATTLAVNDAAGDLATLGAVGATPGVRRRIAAGYALVITGVGAGLGLLVGLVPGVAITFPLTAPIDYYGYGTEGLPGSVLEVPWLFIGTLVVLLPLVVAAVAAATTRSSVVLAGRGAAVG</sequence>
<evidence type="ECO:0000256" key="5">
    <source>
        <dbReference type="ARBA" id="ARBA00023136"/>
    </source>
</evidence>
<evidence type="ECO:0000256" key="8">
    <source>
        <dbReference type="SAM" id="Phobius"/>
    </source>
</evidence>
<evidence type="ECO:0000256" key="2">
    <source>
        <dbReference type="ARBA" id="ARBA00022475"/>
    </source>
</evidence>
<keyword evidence="2" id="KW-1003">Cell membrane</keyword>
<dbReference type="EMBL" id="JAAGXA010000003">
    <property type="protein sequence ID" value="NEN77766.1"/>
    <property type="molecule type" value="Genomic_DNA"/>
</dbReference>
<feature type="region of interest" description="Disordered" evidence="7">
    <location>
        <begin position="66"/>
        <end position="97"/>
    </location>
</feature>
<evidence type="ECO:0000259" key="9">
    <source>
        <dbReference type="Pfam" id="PF02687"/>
    </source>
</evidence>
<dbReference type="Pfam" id="PF02687">
    <property type="entry name" value="FtsX"/>
    <property type="match status" value="1"/>
</dbReference>
<keyword evidence="3 8" id="KW-0812">Transmembrane</keyword>
<reference evidence="10 11" key="1">
    <citation type="journal article" date="2014" name="Int. J. Syst. Evol. Microbiol.">
        <title>Nocardioides zeae sp. nov., isolated from the stem of Zea mays.</title>
        <authorList>
            <person name="Glaeser S.P."/>
            <person name="McInroy J.A."/>
            <person name="Busse H.J."/>
            <person name="Kampfer P."/>
        </authorList>
    </citation>
    <scope>NUCLEOTIDE SEQUENCE [LARGE SCALE GENOMIC DNA]</scope>
    <source>
        <strain evidence="10 11">JCM 30728</strain>
    </source>
</reference>
<dbReference type="GO" id="GO:0022857">
    <property type="term" value="F:transmembrane transporter activity"/>
    <property type="evidence" value="ECO:0007669"/>
    <property type="project" value="TreeGrafter"/>
</dbReference>
<evidence type="ECO:0000256" key="6">
    <source>
        <dbReference type="ARBA" id="ARBA00038076"/>
    </source>
</evidence>
<evidence type="ECO:0000256" key="3">
    <source>
        <dbReference type="ARBA" id="ARBA00022692"/>
    </source>
</evidence>
<comment type="similarity">
    <text evidence="6">Belongs to the ABC-4 integral membrane protein family.</text>
</comment>
<keyword evidence="4 8" id="KW-1133">Transmembrane helix</keyword>
<dbReference type="RefSeq" id="WP_163771131.1">
    <property type="nucleotide sequence ID" value="NZ_JAAGXA010000003.1"/>
</dbReference>
<evidence type="ECO:0000256" key="1">
    <source>
        <dbReference type="ARBA" id="ARBA00004651"/>
    </source>
</evidence>
<gene>
    <name evidence="10" type="ORF">G3T38_05690</name>
</gene>
<keyword evidence="5 8" id="KW-0472">Membrane</keyword>
<comment type="subcellular location">
    <subcellularLocation>
        <location evidence="1">Cell membrane</location>
        <topology evidence="1">Multi-pass membrane protein</topology>
    </subcellularLocation>
</comment>
<feature type="transmembrane region" description="Helical" evidence="8">
    <location>
        <begin position="21"/>
        <end position="44"/>
    </location>
</feature>
<dbReference type="GO" id="GO:0005886">
    <property type="term" value="C:plasma membrane"/>
    <property type="evidence" value="ECO:0007669"/>
    <property type="project" value="UniProtKB-SubCell"/>
</dbReference>
<feature type="transmembrane region" description="Helical" evidence="8">
    <location>
        <begin position="506"/>
        <end position="527"/>
    </location>
</feature>
<feature type="transmembrane region" description="Helical" evidence="8">
    <location>
        <begin position="457"/>
        <end position="485"/>
    </location>
</feature>
<feature type="transmembrane region" description="Helical" evidence="8">
    <location>
        <begin position="869"/>
        <end position="892"/>
    </location>
</feature>
<feature type="transmembrane region" description="Helical" evidence="8">
    <location>
        <begin position="821"/>
        <end position="849"/>
    </location>
</feature>